<reference evidence="4 5" key="1">
    <citation type="journal article" date="2018" name="Front. Plant Sci.">
        <title>Red Clover (Trifolium pratense) and Zigzag Clover (T. medium) - A Picture of Genomic Similarities and Differences.</title>
        <authorList>
            <person name="Dluhosova J."/>
            <person name="Istvanek J."/>
            <person name="Nedelnik J."/>
            <person name="Repkova J."/>
        </authorList>
    </citation>
    <scope>NUCLEOTIDE SEQUENCE [LARGE SCALE GENOMIC DNA]</scope>
    <source>
        <strain evidence="5">cv. 10/8</strain>
        <tissue evidence="4">Leaf</tissue>
    </source>
</reference>
<dbReference type="PANTHER" id="PTHR34357">
    <property type="entry name" value="F7A19.14 PROTEIN-RELATED"/>
    <property type="match status" value="1"/>
</dbReference>
<evidence type="ECO:0000256" key="1">
    <source>
        <dbReference type="SAM" id="Coils"/>
    </source>
</evidence>
<feature type="region of interest" description="Disordered" evidence="2">
    <location>
        <begin position="1"/>
        <end position="27"/>
    </location>
</feature>
<evidence type="ECO:0000259" key="3">
    <source>
        <dbReference type="SMART" id="SM01227"/>
    </source>
</evidence>
<dbReference type="Pfam" id="PF07802">
    <property type="entry name" value="GCK"/>
    <property type="match status" value="1"/>
</dbReference>
<feature type="coiled-coil region" evidence="1">
    <location>
        <begin position="51"/>
        <end position="111"/>
    </location>
</feature>
<feature type="compositionally biased region" description="Basic and acidic residues" evidence="2">
    <location>
        <begin position="1"/>
        <end position="14"/>
    </location>
</feature>
<feature type="non-terminal residue" evidence="4">
    <location>
        <position position="1"/>
    </location>
</feature>
<dbReference type="AlphaFoldDB" id="A0A392R1F6"/>
<protein>
    <submittedName>
        <fullName evidence="4">GCK domain protein</fullName>
    </submittedName>
</protein>
<evidence type="ECO:0000313" key="4">
    <source>
        <dbReference type="EMBL" id="MCI30079.1"/>
    </source>
</evidence>
<dbReference type="InterPro" id="IPR012891">
    <property type="entry name" value="GCK_dom"/>
</dbReference>
<proteinExistence type="predicted"/>
<dbReference type="EMBL" id="LXQA010176908">
    <property type="protein sequence ID" value="MCI30079.1"/>
    <property type="molecule type" value="Genomic_DNA"/>
</dbReference>
<dbReference type="SMART" id="SM01227">
    <property type="entry name" value="GCK"/>
    <property type="match status" value="1"/>
</dbReference>
<name>A0A392R1F6_9FABA</name>
<accession>A0A392R1F6</accession>
<organism evidence="4 5">
    <name type="scientific">Trifolium medium</name>
    <dbReference type="NCBI Taxonomy" id="97028"/>
    <lineage>
        <taxon>Eukaryota</taxon>
        <taxon>Viridiplantae</taxon>
        <taxon>Streptophyta</taxon>
        <taxon>Embryophyta</taxon>
        <taxon>Tracheophyta</taxon>
        <taxon>Spermatophyta</taxon>
        <taxon>Magnoliopsida</taxon>
        <taxon>eudicotyledons</taxon>
        <taxon>Gunneridae</taxon>
        <taxon>Pentapetalae</taxon>
        <taxon>rosids</taxon>
        <taxon>fabids</taxon>
        <taxon>Fabales</taxon>
        <taxon>Fabaceae</taxon>
        <taxon>Papilionoideae</taxon>
        <taxon>50 kb inversion clade</taxon>
        <taxon>NPAAA clade</taxon>
        <taxon>Hologalegina</taxon>
        <taxon>IRL clade</taxon>
        <taxon>Trifolieae</taxon>
        <taxon>Trifolium</taxon>
    </lineage>
</organism>
<dbReference type="Proteomes" id="UP000265520">
    <property type="component" value="Unassembled WGS sequence"/>
</dbReference>
<keyword evidence="1" id="KW-0175">Coiled coil</keyword>
<dbReference type="PANTHER" id="PTHR34357:SF2">
    <property type="entry name" value="F26F24.3-RELATED"/>
    <property type="match status" value="1"/>
</dbReference>
<evidence type="ECO:0000313" key="5">
    <source>
        <dbReference type="Proteomes" id="UP000265520"/>
    </source>
</evidence>
<feature type="domain" description="GCK" evidence="3">
    <location>
        <begin position="27"/>
        <end position="101"/>
    </location>
</feature>
<comment type="caution">
    <text evidence="4">The sequence shown here is derived from an EMBL/GenBank/DDBJ whole genome shotgun (WGS) entry which is preliminary data.</text>
</comment>
<evidence type="ECO:0000256" key="2">
    <source>
        <dbReference type="SAM" id="MobiDB-lite"/>
    </source>
</evidence>
<dbReference type="Gene3D" id="1.10.287.2900">
    <property type="match status" value="1"/>
</dbReference>
<keyword evidence="5" id="KW-1185">Reference proteome</keyword>
<sequence length="119" mass="13654">NQPEKLQSDAKPEDPSPDQPDKEEEEGECGFCLFMKEGGCKDTFIDWENCVKEAEDKKEDIVEKCSQVTARLMQCMYSHSNYYGKIPMPEMHAEEQAVIELEKEKQDSSANAPYEPNQK</sequence>